<comment type="caution">
    <text evidence="2">The sequence shown here is derived from an EMBL/GenBank/DDBJ whole genome shotgun (WGS) entry which is preliminary data.</text>
</comment>
<gene>
    <name evidence="2" type="ORF">IAB68_04135</name>
</gene>
<evidence type="ECO:0000259" key="1">
    <source>
        <dbReference type="Pfam" id="PF13521"/>
    </source>
</evidence>
<dbReference type="SUPFAM" id="SSF55154">
    <property type="entry name" value="CYTH-like phosphatases"/>
    <property type="match status" value="1"/>
</dbReference>
<dbReference type="InterPro" id="IPR038727">
    <property type="entry name" value="NadR/Ttd14_AAA_dom"/>
</dbReference>
<feature type="domain" description="NadR/Ttd14 AAA" evidence="1">
    <location>
        <begin position="5"/>
        <end position="184"/>
    </location>
</feature>
<proteinExistence type="predicted"/>
<dbReference type="Gene3D" id="3.40.50.300">
    <property type="entry name" value="P-loop containing nucleotide triphosphate hydrolases"/>
    <property type="match status" value="1"/>
</dbReference>
<dbReference type="Pfam" id="PF13521">
    <property type="entry name" value="AAA_28"/>
    <property type="match status" value="1"/>
</dbReference>
<dbReference type="GO" id="GO:0005525">
    <property type="term" value="F:GTP binding"/>
    <property type="evidence" value="ECO:0007669"/>
    <property type="project" value="TreeGrafter"/>
</dbReference>
<reference evidence="2" key="1">
    <citation type="submission" date="2020-10" db="EMBL/GenBank/DDBJ databases">
        <authorList>
            <person name="Gilroy R."/>
        </authorList>
    </citation>
    <scope>NUCLEOTIDE SEQUENCE</scope>
    <source>
        <strain evidence="2">CHK193-30670</strain>
    </source>
</reference>
<protein>
    <submittedName>
        <fullName evidence="2">AAA family ATPase</fullName>
    </submittedName>
</protein>
<reference evidence="2" key="2">
    <citation type="journal article" date="2021" name="PeerJ">
        <title>Extensive microbial diversity within the chicken gut microbiome revealed by metagenomics and culture.</title>
        <authorList>
            <person name="Gilroy R."/>
            <person name="Ravi A."/>
            <person name="Getino M."/>
            <person name="Pursley I."/>
            <person name="Horton D.L."/>
            <person name="Alikhan N.F."/>
            <person name="Baker D."/>
            <person name="Gharbi K."/>
            <person name="Hall N."/>
            <person name="Watson M."/>
            <person name="Adriaenssens E.M."/>
            <person name="Foster-Nyarko E."/>
            <person name="Jarju S."/>
            <person name="Secka A."/>
            <person name="Antonio M."/>
            <person name="Oren A."/>
            <person name="Chaudhuri R.R."/>
            <person name="La Ragione R."/>
            <person name="Hildebrand F."/>
            <person name="Pallen M.J."/>
        </authorList>
    </citation>
    <scope>NUCLEOTIDE SEQUENCE</scope>
    <source>
        <strain evidence="2">CHK193-30670</strain>
    </source>
</reference>
<dbReference type="InterPro" id="IPR053227">
    <property type="entry name" value="TRPL-trafficking_regulator"/>
</dbReference>
<dbReference type="Proteomes" id="UP000824074">
    <property type="component" value="Unassembled WGS sequence"/>
</dbReference>
<dbReference type="PANTHER" id="PTHR34932">
    <property type="entry name" value="TRPL TRANSLOCATION DEFECT PROTEIN 14"/>
    <property type="match status" value="1"/>
</dbReference>
<dbReference type="Gene3D" id="2.40.320.10">
    <property type="entry name" value="Hypothetical Protein Pfu-838710-001"/>
    <property type="match status" value="1"/>
</dbReference>
<name>A0A9D1IR67_9FIRM</name>
<organism evidence="2 3">
    <name type="scientific">Candidatus Aphodocola excrementigallinarum</name>
    <dbReference type="NCBI Taxonomy" id="2840670"/>
    <lineage>
        <taxon>Bacteria</taxon>
        <taxon>Bacillati</taxon>
        <taxon>Bacillota</taxon>
        <taxon>Bacilli</taxon>
        <taxon>Candidatus Aphodocola</taxon>
    </lineage>
</organism>
<dbReference type="PANTHER" id="PTHR34932:SF1">
    <property type="entry name" value="TRPL TRANSLOCATION DEFECT PROTEIN 14"/>
    <property type="match status" value="1"/>
</dbReference>
<evidence type="ECO:0000313" key="3">
    <source>
        <dbReference type="Proteomes" id="UP000824074"/>
    </source>
</evidence>
<dbReference type="EMBL" id="DVMT01000041">
    <property type="protein sequence ID" value="HIU40469.1"/>
    <property type="molecule type" value="Genomic_DNA"/>
</dbReference>
<dbReference type="InterPro" id="IPR033469">
    <property type="entry name" value="CYTH-like_dom_sf"/>
</dbReference>
<dbReference type="GO" id="GO:0035091">
    <property type="term" value="F:phosphatidylinositol binding"/>
    <property type="evidence" value="ECO:0007669"/>
    <property type="project" value="TreeGrafter"/>
</dbReference>
<dbReference type="InterPro" id="IPR027417">
    <property type="entry name" value="P-loop_NTPase"/>
</dbReference>
<accession>A0A9D1IR67</accession>
<dbReference type="GO" id="GO:0070300">
    <property type="term" value="F:phosphatidic acid binding"/>
    <property type="evidence" value="ECO:0007669"/>
    <property type="project" value="TreeGrafter"/>
</dbReference>
<evidence type="ECO:0000313" key="2">
    <source>
        <dbReference type="EMBL" id="HIU40469.1"/>
    </source>
</evidence>
<dbReference type="AlphaFoldDB" id="A0A9D1IR67"/>
<sequence length="364" mass="41977">MLVAKICLTGGPCAGKTSALKKIKEEFTSMGYKVFIINEEATRLINEGIKPFGNDKINMLDFEDIMLKEQLTQEEVFVRAANLLDNKCIIICDRGVFDIKTFLSKEEFNYLINKYNLSTLELMDGYNLVISLNTTAKGALAFYTTENNNARTEGIKEAIIKDDNCIDAWCSNNNFMIVDNSTDFNGKLDKIVDGIKNYLGILEKHEKKYLVELTDELVKELNKKDAVCIDIKQTYLNTNKNYEMRLRKKTLDGNSTYFITAKKNDHGNQKIIVDEKIDRKTYERLLNERKIINEVNKKRVCFSYNNNVYKLDKFENGMYLLETSPKVQIPSFINVIKDVTLDDNYYNIHIKDNKACIIKKGIIK</sequence>
<dbReference type="SUPFAM" id="SSF52540">
    <property type="entry name" value="P-loop containing nucleoside triphosphate hydrolases"/>
    <property type="match status" value="1"/>
</dbReference>